<gene>
    <name evidence="3" type="ordered locus">AMED_7003</name>
</gene>
<keyword evidence="2" id="KW-0472">Membrane</keyword>
<dbReference type="RefSeq" id="WP_013228767.1">
    <property type="nucleotide sequence ID" value="NC_014318.1"/>
</dbReference>
<name>A0A0H3DES6_AMYMU</name>
<keyword evidence="2" id="KW-0812">Transmembrane</keyword>
<evidence type="ECO:0000313" key="3">
    <source>
        <dbReference type="EMBL" id="ADJ48722.1"/>
    </source>
</evidence>
<accession>A0A0H3DES6</accession>
<dbReference type="EMBL" id="CP002000">
    <property type="protein sequence ID" value="ADJ48722.1"/>
    <property type="molecule type" value="Genomic_DNA"/>
</dbReference>
<protein>
    <submittedName>
        <fullName evidence="3">Uncharacterized protein</fullName>
    </submittedName>
</protein>
<organism evidence="3 4">
    <name type="scientific">Amycolatopsis mediterranei (strain U-32)</name>
    <dbReference type="NCBI Taxonomy" id="749927"/>
    <lineage>
        <taxon>Bacteria</taxon>
        <taxon>Bacillati</taxon>
        <taxon>Actinomycetota</taxon>
        <taxon>Actinomycetes</taxon>
        <taxon>Pseudonocardiales</taxon>
        <taxon>Pseudonocardiaceae</taxon>
        <taxon>Amycolatopsis</taxon>
    </lineage>
</organism>
<dbReference type="eggNOG" id="ENOG5032RFE">
    <property type="taxonomic scope" value="Bacteria"/>
</dbReference>
<evidence type="ECO:0000256" key="2">
    <source>
        <dbReference type="SAM" id="Phobius"/>
    </source>
</evidence>
<feature type="transmembrane region" description="Helical" evidence="2">
    <location>
        <begin position="5"/>
        <end position="24"/>
    </location>
</feature>
<proteinExistence type="predicted"/>
<dbReference type="GeneID" id="92874652"/>
<feature type="transmembrane region" description="Helical" evidence="2">
    <location>
        <begin position="451"/>
        <end position="472"/>
    </location>
</feature>
<feature type="transmembrane region" description="Helical" evidence="2">
    <location>
        <begin position="361"/>
        <end position="379"/>
    </location>
</feature>
<reference evidence="3 4" key="1">
    <citation type="journal article" date="2010" name="Cell Res.">
        <title>Complete genome sequence of the rifamycin SV-producing Amycolatopsis mediterranei U32 revealed its genetic characteristics in phylogeny and metabolism.</title>
        <authorList>
            <person name="Zhao W."/>
            <person name="Zhong Y."/>
            <person name="Yuan H."/>
            <person name="Wang J."/>
            <person name="Zheng H."/>
            <person name="Wang Y."/>
            <person name="Cen X."/>
            <person name="Xu F."/>
            <person name="Bai J."/>
            <person name="Han X."/>
            <person name="Lu G."/>
            <person name="Zhu Y."/>
            <person name="Shao Z."/>
            <person name="Yan H."/>
            <person name="Li C."/>
            <person name="Peng N."/>
            <person name="Zhang Z."/>
            <person name="Zhang Y."/>
            <person name="Lin W."/>
            <person name="Fan Y."/>
            <person name="Qin Z."/>
            <person name="Hu Y."/>
            <person name="Zhu B."/>
            <person name="Wang S."/>
            <person name="Ding X."/>
            <person name="Zhao G.P."/>
        </authorList>
    </citation>
    <scope>NUCLEOTIDE SEQUENCE [LARGE SCALE GENOMIC DNA]</scope>
    <source>
        <strain evidence="4">U-32</strain>
    </source>
</reference>
<evidence type="ECO:0000256" key="1">
    <source>
        <dbReference type="SAM" id="MobiDB-lite"/>
    </source>
</evidence>
<sequence>MRTGVFLRWAAHPLTVGATTVLLLNDHLLKPVWPGLVTGKLSDVAGLIAAPPVLGLLLGLFLARRLAAPAAVAVTGAAFAFVKLTTAGAAVASAAWSVVNGPSVVLADPTDLIALPALGLSWWAWRRVTAAPPLPAELVFRVRVIVAVPFAVLAITATSAAQDNTPAVESVQSEGAEVVIEAAGGTFSSSSGVDGWRFVSDVPPTNWSSTGPTPERQLQAQACVPDVAAHCYRVRGTADLDDHGLLPSGGRPPGVDESADAGRTWHTAWEVPAARWDFISRQHPFPAGVVNLPKLSSVEVVVRAVPGGHEVFVANGVEGLVVRGADGAWRRIPVVVPETGLAIRPAPLTAFGRWIGDDVEYAGLLTVLALLIGTTLAAARVRTRLGRGLTAVVPLVLLIVLGLPVLGAVAFFIENSGTSTGPWLVASLCLVGTGAGLVLAQPLLYRPRMTVVVVAAVLTGLAYVAPTLGWTVGYPEEHAPAVELGLILAAACLPVVAAAGWWAGARHPAVLPGPPWPPDPPWPRRPSGPPWPVDPPVPRQES</sequence>
<feature type="transmembrane region" description="Helical" evidence="2">
    <location>
        <begin position="484"/>
        <end position="503"/>
    </location>
</feature>
<feature type="region of interest" description="Disordered" evidence="1">
    <location>
        <begin position="513"/>
        <end position="542"/>
    </location>
</feature>
<keyword evidence="2" id="KW-1133">Transmembrane helix</keyword>
<feature type="transmembrane region" description="Helical" evidence="2">
    <location>
        <begin position="425"/>
        <end position="444"/>
    </location>
</feature>
<dbReference type="AlphaFoldDB" id="A0A0H3DES6"/>
<dbReference type="KEGG" id="amd:AMED_7003"/>
<dbReference type="PATRIC" id="fig|749927.5.peg.7282"/>
<dbReference type="OrthoDB" id="3524974at2"/>
<dbReference type="Proteomes" id="UP000000328">
    <property type="component" value="Chromosome"/>
</dbReference>
<feature type="transmembrane region" description="Helical" evidence="2">
    <location>
        <begin position="44"/>
        <end position="63"/>
    </location>
</feature>
<feature type="transmembrane region" description="Helical" evidence="2">
    <location>
        <begin position="391"/>
        <end position="413"/>
    </location>
</feature>
<feature type="transmembrane region" description="Helical" evidence="2">
    <location>
        <begin position="70"/>
        <end position="92"/>
    </location>
</feature>
<dbReference type="HOGENOM" id="CLU_537262_0_0_11"/>
<evidence type="ECO:0000313" key="4">
    <source>
        <dbReference type="Proteomes" id="UP000000328"/>
    </source>
</evidence>